<evidence type="ECO:0000313" key="2">
    <source>
        <dbReference type="EMBL" id="THH04019.1"/>
    </source>
</evidence>
<gene>
    <name evidence="2" type="ORF">EW146_g10289</name>
</gene>
<dbReference type="OrthoDB" id="3036354at2759"/>
<dbReference type="InterPro" id="IPR032675">
    <property type="entry name" value="LRR_dom_sf"/>
</dbReference>
<dbReference type="AlphaFoldDB" id="A0A4S4KYN5"/>
<dbReference type="Proteomes" id="UP000310158">
    <property type="component" value="Unassembled WGS sequence"/>
</dbReference>
<sequence>MTSTPCKLDLLSLPPEILDEIVTEIPSRNTLLALSKSSRSLAALIIPHHLNFCVIRARIFRSHLWERLARDGLHAANVRSMTVLKNNFEDAEEAGWPVARTQAASVAEIETTLVSALQRMVHLNEFAWYHVCPPALTGEDDIWSTLQRLGTVRNLDILDMPDGTNSDRLKKGIIFSDSFLRLSGFTTLKLHSSPLGLLGGKLDLTPLIDMLEHNCPDLESLSLSLYLQNCTASVSHLLSHVSWPRLHTLRMTGCLGCSSASLAQFLRAHPGIEELALGHMLPGRSWKEFGQVLRGTEDGREEKPILPCLKTLQCSSAQAFVLLMRPIETLETLLGVDVQDTIMLHCYFDWDDEWVEEYGEDPAEDDRLPILSPWKIQFLARLWACPSIRHLSVIHQSHTRQLDILVTVTPHLTRLGVTRAWGLSYDIDEWCALYTLFPCLQTIAAGHLFHLGPPHFQDKIQNNDNIQRLARACPRLKVLVDRDWKAIITSREEGKDGGNMRWVIEKLNESEEGKVEGEVIYGF</sequence>
<reference evidence="2 3" key="1">
    <citation type="submission" date="2019-02" db="EMBL/GenBank/DDBJ databases">
        <title>Genome sequencing of the rare red list fungi Bondarzewia mesenterica.</title>
        <authorList>
            <person name="Buettner E."/>
            <person name="Kellner H."/>
        </authorList>
    </citation>
    <scope>NUCLEOTIDE SEQUENCE [LARGE SCALE GENOMIC DNA]</scope>
    <source>
        <strain evidence="2 3">DSM 108281</strain>
    </source>
</reference>
<evidence type="ECO:0000313" key="3">
    <source>
        <dbReference type="Proteomes" id="UP000310158"/>
    </source>
</evidence>
<accession>A0A4S4KYN5</accession>
<name>A0A4S4KYN5_9AGAM</name>
<feature type="domain" description="F-box" evidence="1">
    <location>
        <begin position="7"/>
        <end position="68"/>
    </location>
</feature>
<dbReference type="EMBL" id="SGPL01001232">
    <property type="protein sequence ID" value="THH04019.1"/>
    <property type="molecule type" value="Genomic_DNA"/>
</dbReference>
<dbReference type="PROSITE" id="PS50181">
    <property type="entry name" value="FBOX"/>
    <property type="match status" value="1"/>
</dbReference>
<comment type="caution">
    <text evidence="2">The sequence shown here is derived from an EMBL/GenBank/DDBJ whole genome shotgun (WGS) entry which is preliminary data.</text>
</comment>
<keyword evidence="3" id="KW-1185">Reference proteome</keyword>
<proteinExistence type="predicted"/>
<dbReference type="InterPro" id="IPR001810">
    <property type="entry name" value="F-box_dom"/>
</dbReference>
<protein>
    <recommendedName>
        <fullName evidence="1">F-box domain-containing protein</fullName>
    </recommendedName>
</protein>
<evidence type="ECO:0000259" key="1">
    <source>
        <dbReference type="PROSITE" id="PS50181"/>
    </source>
</evidence>
<organism evidence="2 3">
    <name type="scientific">Bondarzewia mesenterica</name>
    <dbReference type="NCBI Taxonomy" id="1095465"/>
    <lineage>
        <taxon>Eukaryota</taxon>
        <taxon>Fungi</taxon>
        <taxon>Dikarya</taxon>
        <taxon>Basidiomycota</taxon>
        <taxon>Agaricomycotina</taxon>
        <taxon>Agaricomycetes</taxon>
        <taxon>Russulales</taxon>
        <taxon>Bondarzewiaceae</taxon>
        <taxon>Bondarzewia</taxon>
    </lineage>
</organism>
<dbReference type="SUPFAM" id="SSF52047">
    <property type="entry name" value="RNI-like"/>
    <property type="match status" value="1"/>
</dbReference>
<dbReference type="Gene3D" id="3.80.10.10">
    <property type="entry name" value="Ribonuclease Inhibitor"/>
    <property type="match status" value="1"/>
</dbReference>